<keyword evidence="4" id="KW-0378">Hydrolase</keyword>
<feature type="region of interest" description="Disordered" evidence="6">
    <location>
        <begin position="309"/>
        <end position="337"/>
    </location>
</feature>
<dbReference type="PROSITE" id="PS51419">
    <property type="entry name" value="RAB"/>
    <property type="match status" value="1"/>
</dbReference>
<evidence type="ECO:0000256" key="6">
    <source>
        <dbReference type="SAM" id="MobiDB-lite"/>
    </source>
</evidence>
<sequence>MRDVKIKQQRLSVHSRSIRDANMLENLDLCEKIGRRATVQRRNAFKSSKRASIELDARNTTRQMRSCSEGYTGDIQRHTAAAIESATRASIEKRGSRRISWGISKNKGLNVSIEDLRRRSTKFVVLGLEDVGKTAFVVRFVTRRFISEYMSDRHSCYEHELTYTGGEKHYFEIMDLSNRVLKDPDNDKGGEDFDDHIKWGDAFLLMYSTTDRVSFNEVSRLAMTIRLLHKNTHPKPILVLIGTKVDLEPQRIVSELEGKKLAESLNARFYEVSSRDDYNEVARIFRETANVSRLNMVKTPLLMRRASATALPPTSHGMKSFKSRGKLASVGDEDSED</sequence>
<dbReference type="Proteomes" id="UP000001307">
    <property type="component" value="Unassembled WGS sequence"/>
</dbReference>
<dbReference type="SMART" id="SM00173">
    <property type="entry name" value="RAS"/>
    <property type="match status" value="1"/>
</dbReference>
<keyword evidence="3" id="KW-0547">Nucleotide-binding</keyword>
<dbReference type="Gene3D" id="3.40.50.300">
    <property type="entry name" value="P-loop containing nucleotide triphosphate hydrolases"/>
    <property type="match status" value="1"/>
</dbReference>
<dbReference type="GO" id="GO:0005525">
    <property type="term" value="F:GTP binding"/>
    <property type="evidence" value="ECO:0007669"/>
    <property type="project" value="InterPro"/>
</dbReference>
<dbReference type="InParanoid" id="E4WTY7"/>
<dbReference type="EMBL" id="FN654346">
    <property type="protein sequence ID" value="CBY32339.1"/>
    <property type="molecule type" value="Genomic_DNA"/>
</dbReference>
<reference evidence="7" key="1">
    <citation type="journal article" date="2010" name="Science">
        <title>Plasticity of animal genome architecture unmasked by rapid evolution of a pelagic tunicate.</title>
        <authorList>
            <person name="Denoeud F."/>
            <person name="Henriet S."/>
            <person name="Mungpakdee S."/>
            <person name="Aury J.M."/>
            <person name="Da Silva C."/>
            <person name="Brinkmann H."/>
            <person name="Mikhaleva J."/>
            <person name="Olsen L.C."/>
            <person name="Jubin C."/>
            <person name="Canestro C."/>
            <person name="Bouquet J.M."/>
            <person name="Danks G."/>
            <person name="Poulain J."/>
            <person name="Campsteijn C."/>
            <person name="Adamski M."/>
            <person name="Cross I."/>
            <person name="Yadetie F."/>
            <person name="Muffato M."/>
            <person name="Louis A."/>
            <person name="Butcher S."/>
            <person name="Tsagkogeorga G."/>
            <person name="Konrad A."/>
            <person name="Singh S."/>
            <person name="Jensen M.F."/>
            <person name="Cong E.H."/>
            <person name="Eikeseth-Otteraa H."/>
            <person name="Noel B."/>
            <person name="Anthouard V."/>
            <person name="Porcel B.M."/>
            <person name="Kachouri-Lafond R."/>
            <person name="Nishino A."/>
            <person name="Ugolini M."/>
            <person name="Chourrout P."/>
            <person name="Nishida H."/>
            <person name="Aasland R."/>
            <person name="Huzurbazar S."/>
            <person name="Westhof E."/>
            <person name="Delsuc F."/>
            <person name="Lehrach H."/>
            <person name="Reinhardt R."/>
            <person name="Weissenbach J."/>
            <person name="Roy S.W."/>
            <person name="Artiguenave F."/>
            <person name="Postlethwait J.H."/>
            <person name="Manak J.R."/>
            <person name="Thompson E.M."/>
            <person name="Jaillon O."/>
            <person name="Du Pasquier L."/>
            <person name="Boudinot P."/>
            <person name="Liberles D.A."/>
            <person name="Volff J.N."/>
            <person name="Philippe H."/>
            <person name="Lenhard B."/>
            <person name="Roest Crollius H."/>
            <person name="Wincker P."/>
            <person name="Chourrout D."/>
        </authorList>
    </citation>
    <scope>NUCLEOTIDE SEQUENCE [LARGE SCALE GENOMIC DNA]</scope>
</reference>
<dbReference type="Proteomes" id="UP000011014">
    <property type="component" value="Unassembled WGS sequence"/>
</dbReference>
<accession>E4WTY7</accession>
<dbReference type="InterPro" id="IPR051065">
    <property type="entry name" value="Ras-related_GTPase"/>
</dbReference>
<dbReference type="SUPFAM" id="SSF52540">
    <property type="entry name" value="P-loop containing nucleoside triphosphate hydrolases"/>
    <property type="match status" value="1"/>
</dbReference>
<dbReference type="SMART" id="SM00174">
    <property type="entry name" value="RHO"/>
    <property type="match status" value="1"/>
</dbReference>
<evidence type="ECO:0000256" key="2">
    <source>
        <dbReference type="ARBA" id="ARBA00011984"/>
    </source>
</evidence>
<evidence type="ECO:0000256" key="1">
    <source>
        <dbReference type="ARBA" id="ARBA00008344"/>
    </source>
</evidence>
<protein>
    <recommendedName>
        <fullName evidence="2">small monomeric GTPase</fullName>
        <ecNumber evidence="2">3.6.5.2</ecNumber>
    </recommendedName>
</protein>
<dbReference type="AlphaFoldDB" id="E4WTY7"/>
<organism evidence="7">
    <name type="scientific">Oikopleura dioica</name>
    <name type="common">Tunicate</name>
    <dbReference type="NCBI Taxonomy" id="34765"/>
    <lineage>
        <taxon>Eukaryota</taxon>
        <taxon>Metazoa</taxon>
        <taxon>Chordata</taxon>
        <taxon>Tunicata</taxon>
        <taxon>Appendicularia</taxon>
        <taxon>Copelata</taxon>
        <taxon>Oikopleuridae</taxon>
        <taxon>Oikopleura</taxon>
    </lineage>
</organism>
<dbReference type="GO" id="GO:0003925">
    <property type="term" value="F:G protein activity"/>
    <property type="evidence" value="ECO:0007669"/>
    <property type="project" value="UniProtKB-EC"/>
</dbReference>
<proteinExistence type="inferred from homology"/>
<name>E4WTY7_OIKDI</name>
<comment type="similarity">
    <text evidence="1">Belongs to the small GTPase superfamily. Ras family.</text>
</comment>
<evidence type="ECO:0000256" key="5">
    <source>
        <dbReference type="ARBA" id="ARBA00048098"/>
    </source>
</evidence>
<dbReference type="PANTHER" id="PTHR45704">
    <property type="entry name" value="RAS-LIKE FAMILY MEMBER 11"/>
    <property type="match status" value="1"/>
</dbReference>
<dbReference type="InterPro" id="IPR027417">
    <property type="entry name" value="P-loop_NTPase"/>
</dbReference>
<keyword evidence="9" id="KW-1185">Reference proteome</keyword>
<dbReference type="Pfam" id="PF00071">
    <property type="entry name" value="Ras"/>
    <property type="match status" value="1"/>
</dbReference>
<dbReference type="EC" id="3.6.5.2" evidence="2"/>
<comment type="catalytic activity">
    <reaction evidence="5">
        <text>GTP + H2O = GDP + phosphate + H(+)</text>
        <dbReference type="Rhea" id="RHEA:19669"/>
        <dbReference type="ChEBI" id="CHEBI:15377"/>
        <dbReference type="ChEBI" id="CHEBI:15378"/>
        <dbReference type="ChEBI" id="CHEBI:37565"/>
        <dbReference type="ChEBI" id="CHEBI:43474"/>
        <dbReference type="ChEBI" id="CHEBI:58189"/>
        <dbReference type="EC" id="3.6.5.2"/>
    </reaction>
</comment>
<evidence type="ECO:0000313" key="9">
    <source>
        <dbReference type="Proteomes" id="UP000001307"/>
    </source>
</evidence>
<dbReference type="EMBL" id="FN653016">
    <property type="protein sequence ID" value="CBY07170.1"/>
    <property type="molecule type" value="Genomic_DNA"/>
</dbReference>
<dbReference type="InterPro" id="IPR001806">
    <property type="entry name" value="Small_GTPase"/>
</dbReference>
<dbReference type="PROSITE" id="PS51421">
    <property type="entry name" value="RAS"/>
    <property type="match status" value="1"/>
</dbReference>
<evidence type="ECO:0000313" key="7">
    <source>
        <dbReference type="EMBL" id="CBY07170.1"/>
    </source>
</evidence>
<dbReference type="SMART" id="SM00175">
    <property type="entry name" value="RAB"/>
    <property type="match status" value="1"/>
</dbReference>
<dbReference type="PRINTS" id="PR00449">
    <property type="entry name" value="RASTRNSFRMNG"/>
</dbReference>
<gene>
    <name evidence="7" type="ORF">GSOID_T00006258001</name>
    <name evidence="8" type="ORF">GSOID_T00030761001</name>
</gene>
<evidence type="ECO:0000313" key="8">
    <source>
        <dbReference type="EMBL" id="CBY32339.1"/>
    </source>
</evidence>
<evidence type="ECO:0000256" key="4">
    <source>
        <dbReference type="ARBA" id="ARBA00022801"/>
    </source>
</evidence>
<dbReference type="OrthoDB" id="18798at2759"/>
<evidence type="ECO:0000256" key="3">
    <source>
        <dbReference type="ARBA" id="ARBA00022741"/>
    </source>
</evidence>